<reference evidence="7" key="1">
    <citation type="submission" date="2015-12" db="EMBL/GenBank/DDBJ databases">
        <title>FDA dAtabase for Regulatory Grade micrObial Sequences (FDA-ARGOS): Supporting development and validation of Infectious Disease Dx tests.</title>
        <authorList>
            <person name="Hoffmann M."/>
            <person name="Allard M."/>
            <person name="Evans P."/>
            <person name="Brown E."/>
            <person name="Tallon L.J."/>
            <person name="Sadzewicz L."/>
            <person name="Sengamalay N."/>
            <person name="Ott S."/>
            <person name="Godinez A."/>
            <person name="Nagaraj S."/>
            <person name="Vyas G."/>
            <person name="Aluvathingal J."/>
            <person name="Nadendla S."/>
            <person name="Geyer C."/>
            <person name="Sichtig H."/>
        </authorList>
    </citation>
    <scope>NUCLEOTIDE SEQUENCE [LARGE SCALE GENOMIC DNA]</scope>
    <source>
        <strain evidence="7">ATCC 33809</strain>
    </source>
</reference>
<evidence type="ECO:0000313" key="7">
    <source>
        <dbReference type="Proteomes" id="UP000057088"/>
    </source>
</evidence>
<evidence type="ECO:0000256" key="5">
    <source>
        <dbReference type="SAM" id="SignalP"/>
    </source>
</evidence>
<dbReference type="SUPFAM" id="SSF81901">
    <property type="entry name" value="HCP-like"/>
    <property type="match status" value="1"/>
</dbReference>
<dbReference type="SMART" id="SM00671">
    <property type="entry name" value="SEL1"/>
    <property type="match status" value="2"/>
</dbReference>
<accession>A0ABN4KRB2</accession>
<sequence length="337" mass="38121">MKRVVRGLMIIASVMLPLSAHADLSELIAQANQGDRNAQYQLAIDYQSGQTTPVSQDDAFYWFQQAAESGHPAAMIQLANTYLSGSGTEKDIDKALLWLTKAFATGNQDAAIQIGQLYESLNRSPAPQTMAEIWYHTVAGSNPKAEQLYTQLLEQKFNQQRARQVSSIEQLESTIDQSATSQEPTATTTNHTQNQTESLMSDYLFIILFVLVIVALLSVYRYVKQARQQQSTQEQEKLTTQLNEQSGVVKQQKRQLDKLYRELKKLQSTQATQNQDHKLALACAMFGFHPSQLPDERNVKIRYKQLSKIYHPDMKGSEEEMKRLNGALKIIISYVNK</sequence>
<organism evidence="6 7">
    <name type="scientific">Vibrio fluvialis</name>
    <dbReference type="NCBI Taxonomy" id="676"/>
    <lineage>
        <taxon>Bacteria</taxon>
        <taxon>Pseudomonadati</taxon>
        <taxon>Pseudomonadota</taxon>
        <taxon>Gammaproteobacteria</taxon>
        <taxon>Vibrionales</taxon>
        <taxon>Vibrionaceae</taxon>
        <taxon>Vibrio</taxon>
    </lineage>
</organism>
<dbReference type="InterPro" id="IPR036869">
    <property type="entry name" value="J_dom_sf"/>
</dbReference>
<dbReference type="Pfam" id="PF08238">
    <property type="entry name" value="Sel1"/>
    <property type="match status" value="2"/>
</dbReference>
<evidence type="ECO:0000256" key="2">
    <source>
        <dbReference type="SAM" id="Coils"/>
    </source>
</evidence>
<dbReference type="RefSeq" id="WP_061056603.1">
    <property type="nucleotide sequence ID" value="NZ_CABLBX010000003.1"/>
</dbReference>
<dbReference type="Proteomes" id="UP000057088">
    <property type="component" value="Chromosome 2"/>
</dbReference>
<feature type="transmembrane region" description="Helical" evidence="4">
    <location>
        <begin position="203"/>
        <end position="223"/>
    </location>
</feature>
<keyword evidence="1" id="KW-0143">Chaperone</keyword>
<evidence type="ECO:0000313" key="6">
    <source>
        <dbReference type="EMBL" id="AMF94671.1"/>
    </source>
</evidence>
<dbReference type="SUPFAM" id="SSF46565">
    <property type="entry name" value="Chaperone J-domain"/>
    <property type="match status" value="1"/>
</dbReference>
<keyword evidence="7" id="KW-1185">Reference proteome</keyword>
<evidence type="ECO:0008006" key="8">
    <source>
        <dbReference type="Google" id="ProtNLM"/>
    </source>
</evidence>
<dbReference type="PANTHER" id="PTHR45500:SF1">
    <property type="entry name" value="OS02G0202600 PROTEIN"/>
    <property type="match status" value="1"/>
</dbReference>
<feature type="coiled-coil region" evidence="2">
    <location>
        <begin position="242"/>
        <end position="276"/>
    </location>
</feature>
<dbReference type="PANTHER" id="PTHR45500">
    <property type="entry name" value="OS02G0202600 PROTEIN"/>
    <property type="match status" value="1"/>
</dbReference>
<dbReference type="InterPro" id="IPR011990">
    <property type="entry name" value="TPR-like_helical_dom_sf"/>
</dbReference>
<keyword evidence="2" id="KW-0175">Coiled coil</keyword>
<gene>
    <name evidence="6" type="ORF">AL536_14555</name>
</gene>
<evidence type="ECO:0000256" key="1">
    <source>
        <dbReference type="ARBA" id="ARBA00023186"/>
    </source>
</evidence>
<dbReference type="InterPro" id="IPR006597">
    <property type="entry name" value="Sel1-like"/>
</dbReference>
<dbReference type="Gene3D" id="1.25.40.10">
    <property type="entry name" value="Tetratricopeptide repeat domain"/>
    <property type="match status" value="1"/>
</dbReference>
<proteinExistence type="predicted"/>
<dbReference type="Gene3D" id="1.10.287.110">
    <property type="entry name" value="DnaJ domain"/>
    <property type="match status" value="1"/>
</dbReference>
<dbReference type="EMBL" id="CP014035">
    <property type="protein sequence ID" value="AMF94671.1"/>
    <property type="molecule type" value="Genomic_DNA"/>
</dbReference>
<feature type="region of interest" description="Disordered" evidence="3">
    <location>
        <begin position="174"/>
        <end position="193"/>
    </location>
</feature>
<keyword evidence="4" id="KW-0812">Transmembrane</keyword>
<keyword evidence="4" id="KW-1133">Transmembrane helix</keyword>
<feature type="compositionally biased region" description="Polar residues" evidence="3">
    <location>
        <begin position="174"/>
        <end position="184"/>
    </location>
</feature>
<keyword evidence="4" id="KW-0472">Membrane</keyword>
<keyword evidence="5" id="KW-0732">Signal</keyword>
<dbReference type="GeneID" id="29385762"/>
<name>A0ABN4KRB2_VIBFL</name>
<feature type="chain" id="PRO_5046333986" description="Localization factor PodJL" evidence="5">
    <location>
        <begin position="23"/>
        <end position="337"/>
    </location>
</feature>
<protein>
    <recommendedName>
        <fullName evidence="8">Localization factor PodJL</fullName>
    </recommendedName>
</protein>
<evidence type="ECO:0000256" key="4">
    <source>
        <dbReference type="SAM" id="Phobius"/>
    </source>
</evidence>
<feature type="signal peptide" evidence="5">
    <location>
        <begin position="1"/>
        <end position="22"/>
    </location>
</feature>
<evidence type="ECO:0000256" key="3">
    <source>
        <dbReference type="SAM" id="MobiDB-lite"/>
    </source>
</evidence>